<gene>
    <name evidence="3" type="ORF">GCM10007875_15280</name>
</gene>
<evidence type="ECO:0000256" key="2">
    <source>
        <dbReference type="ARBA" id="ARBA00022679"/>
    </source>
</evidence>
<organism evidence="3 4">
    <name type="scientific">Limnobacter litoralis</name>
    <dbReference type="NCBI Taxonomy" id="481366"/>
    <lineage>
        <taxon>Bacteria</taxon>
        <taxon>Pseudomonadati</taxon>
        <taxon>Pseudomonadota</taxon>
        <taxon>Betaproteobacteria</taxon>
        <taxon>Burkholderiales</taxon>
        <taxon>Burkholderiaceae</taxon>
        <taxon>Limnobacter</taxon>
    </lineage>
</organism>
<comment type="caution">
    <text evidence="3">The sequence shown here is derived from an EMBL/GenBank/DDBJ whole genome shotgun (WGS) entry which is preliminary data.</text>
</comment>
<dbReference type="Pfam" id="PF04072">
    <property type="entry name" value="LCM"/>
    <property type="match status" value="1"/>
</dbReference>
<accession>A0ABQ5YPD2</accession>
<keyword evidence="1" id="KW-0489">Methyltransferase</keyword>
<dbReference type="Proteomes" id="UP001156664">
    <property type="component" value="Unassembled WGS sequence"/>
</dbReference>
<evidence type="ECO:0000313" key="3">
    <source>
        <dbReference type="EMBL" id="GLR26438.1"/>
    </source>
</evidence>
<evidence type="ECO:0000256" key="1">
    <source>
        <dbReference type="ARBA" id="ARBA00022603"/>
    </source>
</evidence>
<dbReference type="InterPro" id="IPR007213">
    <property type="entry name" value="Ppm1/Ppm2/Tcmp"/>
</dbReference>
<proteinExistence type="predicted"/>
<dbReference type="InterPro" id="IPR029063">
    <property type="entry name" value="SAM-dependent_MTases_sf"/>
</dbReference>
<dbReference type="RefSeq" id="WP_284281017.1">
    <property type="nucleotide sequence ID" value="NZ_BSOJ01000015.1"/>
</dbReference>
<dbReference type="SUPFAM" id="SSF53335">
    <property type="entry name" value="S-adenosyl-L-methionine-dependent methyltransferases"/>
    <property type="match status" value="1"/>
</dbReference>
<name>A0ABQ5YPD2_9BURK</name>
<reference evidence="4" key="1">
    <citation type="journal article" date="2019" name="Int. J. Syst. Evol. Microbiol.">
        <title>The Global Catalogue of Microorganisms (GCM) 10K type strain sequencing project: providing services to taxonomists for standard genome sequencing and annotation.</title>
        <authorList>
            <consortium name="The Broad Institute Genomics Platform"/>
            <consortium name="The Broad Institute Genome Sequencing Center for Infectious Disease"/>
            <person name="Wu L."/>
            <person name="Ma J."/>
        </authorList>
    </citation>
    <scope>NUCLEOTIDE SEQUENCE [LARGE SCALE GENOMIC DNA]</scope>
    <source>
        <strain evidence="4">NBRC 105857</strain>
    </source>
</reference>
<sequence length="283" mass="31258">MFSLRVGSARISPTALYTAQVWQENQRSVPELQSWASRALYSALWPAMRTSQWFGGPTLTDFLLARHDLIDHCLTQAIDSGQISHVVEIAAGLSPRGCRYVDRYGSKLTYIEADLPAMAQQKANLLKDRLSHNSNHHVVPIDAFQSKGDESLAGILARFKPTSGVAIVTEGLLNYFDRPSVLTLWHNIAAVAAAYPNSIYLSDLHFAGHNNDLASQLFAKALGYFVQGRVHLHFQNEAELQQALAPIALHCEVLDPRSFKQEIPACQARGAGLVRVLKMTLKA</sequence>
<evidence type="ECO:0008006" key="5">
    <source>
        <dbReference type="Google" id="ProtNLM"/>
    </source>
</evidence>
<dbReference type="PANTHER" id="PTHR43619:SF2">
    <property type="entry name" value="S-ADENOSYL-L-METHIONINE-DEPENDENT METHYLTRANSFERASES SUPERFAMILY PROTEIN"/>
    <property type="match status" value="1"/>
</dbReference>
<keyword evidence="4" id="KW-1185">Reference proteome</keyword>
<protein>
    <recommendedName>
        <fullName evidence="5">Class I SAM-dependent methyltransferase</fullName>
    </recommendedName>
</protein>
<dbReference type="Gene3D" id="3.40.50.150">
    <property type="entry name" value="Vaccinia Virus protein VP39"/>
    <property type="match status" value="1"/>
</dbReference>
<keyword evidence="2" id="KW-0808">Transferase</keyword>
<dbReference type="EMBL" id="BSOJ01000015">
    <property type="protein sequence ID" value="GLR26438.1"/>
    <property type="molecule type" value="Genomic_DNA"/>
</dbReference>
<evidence type="ECO:0000313" key="4">
    <source>
        <dbReference type="Proteomes" id="UP001156664"/>
    </source>
</evidence>
<dbReference type="PANTHER" id="PTHR43619">
    <property type="entry name" value="S-ADENOSYL-L-METHIONINE-DEPENDENT METHYLTRANSFERASE YKTD-RELATED"/>
    <property type="match status" value="1"/>
</dbReference>